<keyword evidence="2" id="KW-1185">Reference proteome</keyword>
<organism evidence="1 2">
    <name type="scientific">Hymenobacter glacialis</name>
    <dbReference type="NCBI Taxonomy" id="1908236"/>
    <lineage>
        <taxon>Bacteria</taxon>
        <taxon>Pseudomonadati</taxon>
        <taxon>Bacteroidota</taxon>
        <taxon>Cytophagia</taxon>
        <taxon>Cytophagales</taxon>
        <taxon>Hymenobacteraceae</taxon>
        <taxon>Hymenobacter</taxon>
    </lineage>
</organism>
<evidence type="ECO:0000313" key="1">
    <source>
        <dbReference type="EMBL" id="OGX85912.1"/>
    </source>
</evidence>
<sequence length="123" mass="13811">MKATGYWEWESSTTRGARLTPASVGFSRQLVFKSDGKVHIYHNRQPELQAVYRLSQEVDACQPPQPQPVAVPMVRYTAEAQFPNSDLRRYGIALAAADTTLYVDGVGLCTDTGAAERYRWRSK</sequence>
<comment type="caution">
    <text evidence="1">The sequence shown here is derived from an EMBL/GenBank/DDBJ whole genome shotgun (WGS) entry which is preliminary data.</text>
</comment>
<dbReference type="AlphaFoldDB" id="A0A1G1T4V7"/>
<accession>A0A1G1T4V7</accession>
<dbReference type="EMBL" id="MDZC01000054">
    <property type="protein sequence ID" value="OGX85912.1"/>
    <property type="molecule type" value="Genomic_DNA"/>
</dbReference>
<evidence type="ECO:0000313" key="2">
    <source>
        <dbReference type="Proteomes" id="UP000177791"/>
    </source>
</evidence>
<gene>
    <name evidence="1" type="ORF">BEN48_13945</name>
</gene>
<reference evidence="1 2" key="1">
    <citation type="submission" date="2016-08" db="EMBL/GenBank/DDBJ databases">
        <title>Hymenobacter coccineus sp. nov., Hymenobacter lapidarius sp. nov. and Hymenobacter glacialis sp. nov., isolated from Antarctic soil.</title>
        <authorList>
            <person name="Sedlacek I."/>
            <person name="Kralova S."/>
            <person name="Kyrova K."/>
            <person name="Maslanova I."/>
            <person name="Stankova E."/>
            <person name="Vrbovska V."/>
            <person name="Nemec M."/>
            <person name="Bartak M."/>
            <person name="Svec P."/>
            <person name="Busse H.-J."/>
            <person name="Pantucek R."/>
        </authorList>
    </citation>
    <scope>NUCLEOTIDE SEQUENCE [LARGE SCALE GENOMIC DNA]</scope>
    <source>
        <strain evidence="1 2">CCM 8648</strain>
    </source>
</reference>
<name>A0A1G1T4V7_9BACT</name>
<proteinExistence type="predicted"/>
<dbReference type="Proteomes" id="UP000177791">
    <property type="component" value="Unassembled WGS sequence"/>
</dbReference>
<protein>
    <submittedName>
        <fullName evidence="1">Uncharacterized protein</fullName>
    </submittedName>
</protein>